<evidence type="ECO:0000256" key="1">
    <source>
        <dbReference type="ARBA" id="ARBA00038310"/>
    </source>
</evidence>
<sequence length="375" mass="41059">MSSLDGVVPGIVDAHLHQWNPRSTPWAANRLSRLYSFLPAFGDRVFPMVVSQADREYVLTPSTVARVYEPLQYLADASAVRTVAGVRVETVVHMESHWRRDDTAGRTDTPAGRSAVEETRYVTKLPFGVGQSPELGAVVAHADPRAEMFAELLDEHAALTDRLRGVRWITTRHPDPRIRNGADADGILASTAFLRGFAEVAERGLVFDAFVYSHQLYDVVTLAREYPEATIVVDHLGTPVGVFGPVGARTGATAGARADILRLWRERMTTLAACPNVVVKLSGLGLPVLGYGRERWGNIGSRGTLAEMVGPLVEHVLGHFGPDRLIFGSNFPIDKPNTALDMVIGALIDLLEPQGGEYVLRKVFRDNAMRVYGIE</sequence>
<evidence type="ECO:0000313" key="4">
    <source>
        <dbReference type="Proteomes" id="UP000602395"/>
    </source>
</evidence>
<dbReference type="RefSeq" id="WP_190268837.1">
    <property type="nucleotide sequence ID" value="NZ_BAABAD010000005.1"/>
</dbReference>
<dbReference type="InterPro" id="IPR006680">
    <property type="entry name" value="Amidohydro-rel"/>
</dbReference>
<feature type="domain" description="Amidohydrolase-related" evidence="2">
    <location>
        <begin position="131"/>
        <end position="374"/>
    </location>
</feature>
<dbReference type="InterPro" id="IPR032466">
    <property type="entry name" value="Metal_Hydrolase"/>
</dbReference>
<dbReference type="SUPFAM" id="SSF51556">
    <property type="entry name" value="Metallo-dependent hydrolases"/>
    <property type="match status" value="1"/>
</dbReference>
<accession>A0ABR7WIF2</accession>
<dbReference type="PANTHER" id="PTHR43569:SF1">
    <property type="entry name" value="BLL3371 PROTEIN"/>
    <property type="match status" value="1"/>
</dbReference>
<dbReference type="InterPro" id="IPR052350">
    <property type="entry name" value="Metallo-dep_Lactonases"/>
</dbReference>
<evidence type="ECO:0000259" key="2">
    <source>
        <dbReference type="Pfam" id="PF04909"/>
    </source>
</evidence>
<comment type="similarity">
    <text evidence="1">Belongs to the metallo-dependent hydrolases superfamily.</text>
</comment>
<dbReference type="Gene3D" id="3.20.20.140">
    <property type="entry name" value="Metal-dependent hydrolases"/>
    <property type="match status" value="1"/>
</dbReference>
<organism evidence="3 4">
    <name type="scientific">Gordonia hankookensis</name>
    <dbReference type="NCBI Taxonomy" id="589403"/>
    <lineage>
        <taxon>Bacteria</taxon>
        <taxon>Bacillati</taxon>
        <taxon>Actinomycetota</taxon>
        <taxon>Actinomycetes</taxon>
        <taxon>Mycobacteriales</taxon>
        <taxon>Gordoniaceae</taxon>
        <taxon>Gordonia</taxon>
    </lineage>
</organism>
<reference evidence="3 4" key="1">
    <citation type="submission" date="2020-09" db="EMBL/GenBank/DDBJ databases">
        <title>Novel species in genus Gordonia.</title>
        <authorList>
            <person name="Zhang G."/>
        </authorList>
    </citation>
    <scope>NUCLEOTIDE SEQUENCE [LARGE SCALE GENOMIC DNA]</scope>
    <source>
        <strain evidence="3 4">ON-33</strain>
    </source>
</reference>
<evidence type="ECO:0000313" key="3">
    <source>
        <dbReference type="EMBL" id="MBD1322536.1"/>
    </source>
</evidence>
<name>A0ABR7WIF2_9ACTN</name>
<comment type="caution">
    <text evidence="3">The sequence shown here is derived from an EMBL/GenBank/DDBJ whole genome shotgun (WGS) entry which is preliminary data.</text>
</comment>
<dbReference type="Pfam" id="PF04909">
    <property type="entry name" value="Amidohydro_2"/>
    <property type="match status" value="1"/>
</dbReference>
<dbReference type="PANTHER" id="PTHR43569">
    <property type="entry name" value="AMIDOHYDROLASE"/>
    <property type="match status" value="1"/>
</dbReference>
<protein>
    <submittedName>
        <fullName evidence="3">Amidohydrolase family protein</fullName>
    </submittedName>
</protein>
<gene>
    <name evidence="3" type="ORF">IDF66_23400</name>
</gene>
<dbReference type="Proteomes" id="UP000602395">
    <property type="component" value="Unassembled WGS sequence"/>
</dbReference>
<proteinExistence type="inferred from homology"/>
<keyword evidence="4" id="KW-1185">Reference proteome</keyword>
<dbReference type="EMBL" id="JACWMS010000006">
    <property type="protein sequence ID" value="MBD1322536.1"/>
    <property type="molecule type" value="Genomic_DNA"/>
</dbReference>